<evidence type="ECO:0000256" key="1">
    <source>
        <dbReference type="SAM" id="MobiDB-lite"/>
    </source>
</evidence>
<accession>A0AAD7GLZ8</accession>
<name>A0AAD7GLZ8_MYCRO</name>
<feature type="compositionally biased region" description="Low complexity" evidence="1">
    <location>
        <begin position="231"/>
        <end position="250"/>
    </location>
</feature>
<sequence length="279" mass="29910">MSSVVANSCYANIAGLMLFNNPRKISPRVTIVDVYIYIGPTEDDTMLLSGCHFNDTDEPVTLEDGINYAQITVAKRENAYDVMSNTPGDFSLVGDIKDIFETSAPPRRCTMHITGVAIKRNEAAGTFEMDVEQYTLAAAQAKKAEIPTSNVGPAPPSIFPLLGVFATSSRYKKKKPVPFVNRFVTVTGYLAGTEDVLEEGGKVKQRFRVQVENISFQGSNGPSGPPPKSTPAPVASGSGSGSVGRPRFSSYTNKKRKTDDVDSTPPTSSPSPHPSSLPA</sequence>
<dbReference type="Proteomes" id="UP001221757">
    <property type="component" value="Unassembled WGS sequence"/>
</dbReference>
<keyword evidence="3" id="KW-1185">Reference proteome</keyword>
<proteinExistence type="predicted"/>
<gene>
    <name evidence="2" type="ORF">B0H17DRAFT_1197597</name>
</gene>
<protein>
    <submittedName>
        <fullName evidence="2">Uncharacterized protein</fullName>
    </submittedName>
</protein>
<organism evidence="2 3">
    <name type="scientific">Mycena rosella</name>
    <name type="common">Pink bonnet</name>
    <name type="synonym">Agaricus rosellus</name>
    <dbReference type="NCBI Taxonomy" id="1033263"/>
    <lineage>
        <taxon>Eukaryota</taxon>
        <taxon>Fungi</taxon>
        <taxon>Dikarya</taxon>
        <taxon>Basidiomycota</taxon>
        <taxon>Agaricomycotina</taxon>
        <taxon>Agaricomycetes</taxon>
        <taxon>Agaricomycetidae</taxon>
        <taxon>Agaricales</taxon>
        <taxon>Marasmiineae</taxon>
        <taxon>Mycenaceae</taxon>
        <taxon>Mycena</taxon>
    </lineage>
</organism>
<evidence type="ECO:0000313" key="2">
    <source>
        <dbReference type="EMBL" id="KAJ7697197.1"/>
    </source>
</evidence>
<evidence type="ECO:0000313" key="3">
    <source>
        <dbReference type="Proteomes" id="UP001221757"/>
    </source>
</evidence>
<reference evidence="2" key="1">
    <citation type="submission" date="2023-03" db="EMBL/GenBank/DDBJ databases">
        <title>Massive genome expansion in bonnet fungi (Mycena s.s.) driven by repeated elements and novel gene families across ecological guilds.</title>
        <authorList>
            <consortium name="Lawrence Berkeley National Laboratory"/>
            <person name="Harder C.B."/>
            <person name="Miyauchi S."/>
            <person name="Viragh M."/>
            <person name="Kuo A."/>
            <person name="Thoen E."/>
            <person name="Andreopoulos B."/>
            <person name="Lu D."/>
            <person name="Skrede I."/>
            <person name="Drula E."/>
            <person name="Henrissat B."/>
            <person name="Morin E."/>
            <person name="Kohler A."/>
            <person name="Barry K."/>
            <person name="LaButti K."/>
            <person name="Morin E."/>
            <person name="Salamov A."/>
            <person name="Lipzen A."/>
            <person name="Mereny Z."/>
            <person name="Hegedus B."/>
            <person name="Baldrian P."/>
            <person name="Stursova M."/>
            <person name="Weitz H."/>
            <person name="Taylor A."/>
            <person name="Grigoriev I.V."/>
            <person name="Nagy L.G."/>
            <person name="Martin F."/>
            <person name="Kauserud H."/>
        </authorList>
    </citation>
    <scope>NUCLEOTIDE SEQUENCE</scope>
    <source>
        <strain evidence="2">CBHHK067</strain>
    </source>
</reference>
<dbReference type="EMBL" id="JARKIE010000031">
    <property type="protein sequence ID" value="KAJ7697197.1"/>
    <property type="molecule type" value="Genomic_DNA"/>
</dbReference>
<dbReference type="AlphaFoldDB" id="A0AAD7GLZ8"/>
<feature type="compositionally biased region" description="Pro residues" evidence="1">
    <location>
        <begin position="267"/>
        <end position="279"/>
    </location>
</feature>
<comment type="caution">
    <text evidence="2">The sequence shown here is derived from an EMBL/GenBank/DDBJ whole genome shotgun (WGS) entry which is preliminary data.</text>
</comment>
<feature type="region of interest" description="Disordered" evidence="1">
    <location>
        <begin position="215"/>
        <end position="279"/>
    </location>
</feature>